<dbReference type="RefSeq" id="WP_113921483.1">
    <property type="nucleotide sequence ID" value="NZ_QNRX01000018.1"/>
</dbReference>
<feature type="transmembrane region" description="Helical" evidence="6">
    <location>
        <begin position="530"/>
        <end position="555"/>
    </location>
</feature>
<feature type="transmembrane region" description="Helical" evidence="6">
    <location>
        <begin position="589"/>
        <end position="611"/>
    </location>
</feature>
<keyword evidence="4 6" id="KW-1133">Transmembrane helix</keyword>
<keyword evidence="5 6" id="KW-0472">Membrane</keyword>
<keyword evidence="9" id="KW-1185">Reference proteome</keyword>
<dbReference type="GO" id="GO:0005886">
    <property type="term" value="C:plasma membrane"/>
    <property type="evidence" value="ECO:0007669"/>
    <property type="project" value="UniProtKB-SubCell"/>
</dbReference>
<dbReference type="Proteomes" id="UP000253490">
    <property type="component" value="Unassembled WGS sequence"/>
</dbReference>
<evidence type="ECO:0000313" key="8">
    <source>
        <dbReference type="EMBL" id="RBP59700.1"/>
    </source>
</evidence>
<dbReference type="PIRSF" id="PIRSF018968">
    <property type="entry name" value="ABC_permease_BceB"/>
    <property type="match status" value="1"/>
</dbReference>
<evidence type="ECO:0000256" key="5">
    <source>
        <dbReference type="ARBA" id="ARBA00023136"/>
    </source>
</evidence>
<dbReference type="OrthoDB" id="9781780at2"/>
<sequence>MSKGFYAKLALNNIKKNSRGYIPYLLTCIGTIIMFYNMCYLAVVKDIGHMSDSQSLRQMLFLGAIIIGIFSVIFLIYTNSFLIKQRKKEFGLFNILGMEKRHIAKIMIFETLFIAIVSFIIGILSGILLSKLIILLLFKILNYNVVFGFEVPITAVIATLLVFGSIFILNLVFNIIQVHRSKPIELLKGSDVGEKEPKTKWLLALAGGISLSIGYYLALSTDNAVAALNVFFIAVLFVMFGTHCLFNAGSIAILKALRKNKKYYYQTNHFISISGMIYRMKQNAAGLANICILSTAVIITLSTTVSLYVGMEDLLRTRYPRNIIVSASDISDETAFRMNHIIQNQIEKGNHSVENNIRYRPMSFITSQNGSSFTKMDENNFSYNDLALLGFTTLKDYNESENKNVTLKEGEALLYTIHGEVPSDKITLNNYELNIKERISAFAYEGETAATLSNSYLLVIDSLDTIKQIYSSLEGNTNMPELSYYYGFDVIGESEDEIELTTSIQNALSDLEIDISVEGAEINRSSFYTVYGGLFFLGLFIGLLFIMATVLIIYYKQVAEGFDDKERYEIMKKVGLSHKEIKQSIHSQVITVFFLPLVTAIIHIAFAFNVITELLSIFNLTNISLFAICIAITILVFVVFYIAVYFLTARTYYKIVS</sequence>
<dbReference type="InterPro" id="IPR027022">
    <property type="entry name" value="ABC_permease_BceB-typ"/>
</dbReference>
<keyword evidence="2 6" id="KW-1003">Cell membrane</keyword>
<feature type="transmembrane region" description="Helical" evidence="6">
    <location>
        <begin position="199"/>
        <end position="218"/>
    </location>
</feature>
<feature type="transmembrane region" description="Helical" evidence="6">
    <location>
        <begin position="153"/>
        <end position="178"/>
    </location>
</feature>
<feature type="transmembrane region" description="Helical" evidence="6">
    <location>
        <begin position="21"/>
        <end position="43"/>
    </location>
</feature>
<comment type="subcellular location">
    <subcellularLocation>
        <location evidence="1 6">Cell membrane</location>
        <topology evidence="1 6">Multi-pass membrane protein</topology>
    </subcellularLocation>
</comment>
<evidence type="ECO:0000256" key="2">
    <source>
        <dbReference type="ARBA" id="ARBA00022475"/>
    </source>
</evidence>
<evidence type="ECO:0000313" key="9">
    <source>
        <dbReference type="Proteomes" id="UP000253490"/>
    </source>
</evidence>
<feature type="transmembrane region" description="Helical" evidence="6">
    <location>
        <begin position="286"/>
        <end position="311"/>
    </location>
</feature>
<comment type="similarity">
    <text evidence="6">Belongs to the ABC-4 integral membrane protein family.</text>
</comment>
<evidence type="ECO:0000256" key="1">
    <source>
        <dbReference type="ARBA" id="ARBA00004651"/>
    </source>
</evidence>
<protein>
    <submittedName>
        <fullName evidence="8">Putative ABC transport system permease protein</fullName>
    </submittedName>
</protein>
<dbReference type="InterPro" id="IPR003838">
    <property type="entry name" value="ABC3_permease_C"/>
</dbReference>
<dbReference type="PANTHER" id="PTHR46795:SF3">
    <property type="entry name" value="ABC TRANSPORTER PERMEASE"/>
    <property type="match status" value="1"/>
</dbReference>
<name>A0A366HZD8_9FIRM</name>
<gene>
    <name evidence="8" type="ORF">DES36_11851</name>
</gene>
<keyword evidence="3 6" id="KW-0812">Transmembrane</keyword>
<dbReference type="GO" id="GO:0055085">
    <property type="term" value="P:transmembrane transport"/>
    <property type="evidence" value="ECO:0007669"/>
    <property type="project" value="UniProtKB-UniRule"/>
</dbReference>
<organism evidence="8 9">
    <name type="scientific">Alkalibaculum bacchi</name>
    <dbReference type="NCBI Taxonomy" id="645887"/>
    <lineage>
        <taxon>Bacteria</taxon>
        <taxon>Bacillati</taxon>
        <taxon>Bacillota</taxon>
        <taxon>Clostridia</taxon>
        <taxon>Eubacteriales</taxon>
        <taxon>Eubacteriaceae</taxon>
        <taxon>Alkalibaculum</taxon>
    </lineage>
</organism>
<evidence type="ECO:0000256" key="3">
    <source>
        <dbReference type="ARBA" id="ARBA00022692"/>
    </source>
</evidence>
<feature type="transmembrane region" description="Helical" evidence="6">
    <location>
        <begin position="230"/>
        <end position="254"/>
    </location>
</feature>
<proteinExistence type="inferred from homology"/>
<dbReference type="PANTHER" id="PTHR46795">
    <property type="entry name" value="ABC TRANSPORTER PERMEASE-RELATED-RELATED"/>
    <property type="match status" value="1"/>
</dbReference>
<evidence type="ECO:0000256" key="4">
    <source>
        <dbReference type="ARBA" id="ARBA00022989"/>
    </source>
</evidence>
<dbReference type="InterPro" id="IPR052536">
    <property type="entry name" value="ABC-4_Integral_Memb_Prot"/>
</dbReference>
<feature type="transmembrane region" description="Helical" evidence="6">
    <location>
        <begin position="623"/>
        <end position="647"/>
    </location>
</feature>
<comment type="caution">
    <text evidence="8">The sequence shown here is derived from an EMBL/GenBank/DDBJ whole genome shotgun (WGS) entry which is preliminary data.</text>
</comment>
<dbReference type="Pfam" id="PF02687">
    <property type="entry name" value="FtsX"/>
    <property type="match status" value="1"/>
</dbReference>
<dbReference type="EMBL" id="QNRX01000018">
    <property type="protein sequence ID" value="RBP59700.1"/>
    <property type="molecule type" value="Genomic_DNA"/>
</dbReference>
<feature type="transmembrane region" description="Helical" evidence="6">
    <location>
        <begin position="55"/>
        <end position="78"/>
    </location>
</feature>
<dbReference type="AlphaFoldDB" id="A0A366HZD8"/>
<evidence type="ECO:0000256" key="6">
    <source>
        <dbReference type="PIRNR" id="PIRNR018968"/>
    </source>
</evidence>
<evidence type="ECO:0000259" key="7">
    <source>
        <dbReference type="Pfam" id="PF02687"/>
    </source>
</evidence>
<keyword evidence="6" id="KW-0813">Transport</keyword>
<feature type="transmembrane region" description="Helical" evidence="6">
    <location>
        <begin position="108"/>
        <end position="141"/>
    </location>
</feature>
<feature type="domain" description="ABC3 transporter permease C-terminal" evidence="7">
    <location>
        <begin position="63"/>
        <end position="168"/>
    </location>
</feature>
<accession>A0A366HZD8</accession>
<reference evidence="8 9" key="1">
    <citation type="submission" date="2018-06" db="EMBL/GenBank/DDBJ databases">
        <title>Genomic Encyclopedia of Type Strains, Phase IV (KMG-IV): sequencing the most valuable type-strain genomes for metagenomic binning, comparative biology and taxonomic classification.</title>
        <authorList>
            <person name="Goeker M."/>
        </authorList>
    </citation>
    <scope>NUCLEOTIDE SEQUENCE [LARGE SCALE GENOMIC DNA]</scope>
    <source>
        <strain evidence="8 9">DSM 22112</strain>
    </source>
</reference>